<protein>
    <submittedName>
        <fullName evidence="5">Dehydrogenase</fullName>
    </submittedName>
</protein>
<keyword evidence="6" id="KW-1185">Reference proteome</keyword>
<feature type="active site" evidence="2">
    <location>
        <position position="175"/>
    </location>
</feature>
<dbReference type="InterPro" id="IPR008927">
    <property type="entry name" value="6-PGluconate_DH-like_C_sf"/>
</dbReference>
<dbReference type="InterPro" id="IPR036291">
    <property type="entry name" value="NAD(P)-bd_dom_sf"/>
</dbReference>
<dbReference type="Gene3D" id="1.10.1040.10">
    <property type="entry name" value="N-(1-d-carboxylethyl)-l-norvaline Dehydrogenase, domain 2"/>
    <property type="match status" value="1"/>
</dbReference>
<dbReference type="EMBL" id="BLJN01000004">
    <property type="protein sequence ID" value="GFE82275.1"/>
    <property type="molecule type" value="Genomic_DNA"/>
</dbReference>
<comment type="caution">
    <text evidence="5">The sequence shown here is derived from an EMBL/GenBank/DDBJ whole genome shotgun (WGS) entry which is preliminary data.</text>
</comment>
<feature type="domain" description="6-phosphogluconate dehydrogenase NADP-binding" evidence="3">
    <location>
        <begin position="7"/>
        <end position="146"/>
    </location>
</feature>
<dbReference type="InterPro" id="IPR015814">
    <property type="entry name" value="Pgluconate_DH_NAD-bd_C"/>
</dbReference>
<dbReference type="Proteomes" id="UP000445000">
    <property type="component" value="Unassembled WGS sequence"/>
</dbReference>
<dbReference type="RefSeq" id="WP_161813932.1">
    <property type="nucleotide sequence ID" value="NZ_BLJN01000004.1"/>
</dbReference>
<dbReference type="SUPFAM" id="SSF48179">
    <property type="entry name" value="6-phosphogluconate dehydrogenase C-terminal domain-like"/>
    <property type="match status" value="1"/>
</dbReference>
<dbReference type="Pfam" id="PF09130">
    <property type="entry name" value="DUF1932"/>
    <property type="match status" value="1"/>
</dbReference>
<dbReference type="GO" id="GO:0050661">
    <property type="term" value="F:NADP binding"/>
    <property type="evidence" value="ECO:0007669"/>
    <property type="project" value="InterPro"/>
</dbReference>
<dbReference type="AlphaFoldDB" id="A0A829YFR6"/>
<evidence type="ECO:0000259" key="3">
    <source>
        <dbReference type="Pfam" id="PF03446"/>
    </source>
</evidence>
<dbReference type="InterPro" id="IPR015815">
    <property type="entry name" value="HIBADH-related"/>
</dbReference>
<gene>
    <name evidence="5" type="ORF">GCM10011487_42750</name>
</gene>
<dbReference type="Pfam" id="PF03446">
    <property type="entry name" value="NAD_binding_2"/>
    <property type="match status" value="1"/>
</dbReference>
<dbReference type="GO" id="GO:0016491">
    <property type="term" value="F:oxidoreductase activity"/>
    <property type="evidence" value="ECO:0007669"/>
    <property type="project" value="UniProtKB-KW"/>
</dbReference>
<accession>A0A829YFR6</accession>
<sequence>MSAIEHICLIGFGEVGQTLAADFKAAGITQLTAFDLLFKDRESTCTRAAVEANVRVASSAVEAVATADLVVSAVTAAQDVAAARSVAGSMKPGAYFLDVNSVSPGVKAQSAALIDGGGARYVEAAIMSPINPKRVGSPMLFGGKHAAAFLPLAQQLGFSGAEVFSDQIGRASAAKMCRSVMIKGMEALLTESLLTARHYGVESTVIDSLRNLFPTSDWSTLARYMISRSLVHGRRRAEEMREVAQTVSEAGLQSLMSSACAQRQDWAASFRDAASIEELEAMLDAVLSRAKAEKSSC</sequence>
<proteinExistence type="predicted"/>
<dbReference type="InterPro" id="IPR013328">
    <property type="entry name" value="6PGD_dom2"/>
</dbReference>
<evidence type="ECO:0000313" key="6">
    <source>
        <dbReference type="Proteomes" id="UP000445000"/>
    </source>
</evidence>
<dbReference type="SUPFAM" id="SSF51735">
    <property type="entry name" value="NAD(P)-binding Rossmann-fold domains"/>
    <property type="match status" value="1"/>
</dbReference>
<dbReference type="PANTHER" id="PTHR43580">
    <property type="entry name" value="OXIDOREDUCTASE GLYR1-RELATED"/>
    <property type="match status" value="1"/>
</dbReference>
<dbReference type="PANTHER" id="PTHR43580:SF2">
    <property type="entry name" value="CYTOKINE-LIKE NUCLEAR FACTOR N-PAC"/>
    <property type="match status" value="1"/>
</dbReference>
<organism evidence="5 6">
    <name type="scientific">Steroidobacter agaridevorans</name>
    <dbReference type="NCBI Taxonomy" id="2695856"/>
    <lineage>
        <taxon>Bacteria</taxon>
        <taxon>Pseudomonadati</taxon>
        <taxon>Pseudomonadota</taxon>
        <taxon>Gammaproteobacteria</taxon>
        <taxon>Steroidobacterales</taxon>
        <taxon>Steroidobacteraceae</taxon>
        <taxon>Steroidobacter</taxon>
    </lineage>
</organism>
<evidence type="ECO:0000313" key="5">
    <source>
        <dbReference type="EMBL" id="GFE82275.1"/>
    </source>
</evidence>
<evidence type="ECO:0000256" key="2">
    <source>
        <dbReference type="PIRSR" id="PIRSR000103-1"/>
    </source>
</evidence>
<dbReference type="InterPro" id="IPR051265">
    <property type="entry name" value="HIBADH-related_NP60_sf"/>
</dbReference>
<name>A0A829YFR6_9GAMM</name>
<evidence type="ECO:0000256" key="1">
    <source>
        <dbReference type="ARBA" id="ARBA00023002"/>
    </source>
</evidence>
<dbReference type="Gene3D" id="3.40.50.720">
    <property type="entry name" value="NAD(P)-binding Rossmann-like Domain"/>
    <property type="match status" value="1"/>
</dbReference>
<evidence type="ECO:0000259" key="4">
    <source>
        <dbReference type="Pfam" id="PF09130"/>
    </source>
</evidence>
<feature type="domain" description="Phosphogluconate dehydrogenase NAD-binding putative C-terminal" evidence="4">
    <location>
        <begin position="196"/>
        <end position="265"/>
    </location>
</feature>
<dbReference type="PIRSF" id="PIRSF000103">
    <property type="entry name" value="HIBADH"/>
    <property type="match status" value="1"/>
</dbReference>
<dbReference type="InterPro" id="IPR006115">
    <property type="entry name" value="6PGDH_NADP-bd"/>
</dbReference>
<keyword evidence="1" id="KW-0560">Oxidoreductase</keyword>
<reference evidence="6" key="1">
    <citation type="submission" date="2020-01" db="EMBL/GenBank/DDBJ databases">
        <title>'Steroidobacter agaridevorans' sp. nov., agar-degrading bacteria isolated from rhizosphere soils.</title>
        <authorList>
            <person name="Ikenaga M."/>
            <person name="Kataoka M."/>
            <person name="Murouchi A."/>
            <person name="Katsuragi S."/>
            <person name="Sakai M."/>
        </authorList>
    </citation>
    <scope>NUCLEOTIDE SEQUENCE [LARGE SCALE GENOMIC DNA]</scope>
    <source>
        <strain evidence="6">YU21-B</strain>
    </source>
</reference>